<dbReference type="PANTHER" id="PTHR10877">
    <property type="entry name" value="POLYCYSTIN FAMILY MEMBER"/>
    <property type="match status" value="1"/>
</dbReference>
<keyword evidence="7" id="KW-0325">Glycoprotein</keyword>
<sequence>MINYKVLIEPIKNLRFYQSYLTFDHRFETSGQYEINLKIKNETKIISKQISIVDIKYSDYKCENSVYDNRLDCHVLLISQTKNEIFNFKFGKCASYDLTNNGELMNGFGFLKSSKSEAYYPNGSSLLLVNSEFKFQANLVGFEFEVYNSGTLIVCLYILDQNETLSLREENRLGIWYLEASFGLNKIILDKPLKAPKGSMIFIDSESTSKIIIDDSSDGYRSDLIISAGHFTRPNQYKNAYFSFKCLTDVSFYLSNLKIAKFFQQPGSYELQLDSNIQKFAVNNHKNLEIKCDANDSVARCSLLIVSQAEFDSVFVDYGDCEFDIFNSSKFESINYFGPTLNISSSYQQDSDHYLLTNNEFKYTSFLIGFKIFVIDPGSIDLLFVSFGECGSLKPCSLYEENINFDSLNFSQVKFSLNLKKGWNEFFVDRPEKIQKGSFLLMTNKTAQIGITESFSSDFIFKGKIFTKMQNNKAFLIFSLIETNHYLDFLTFNKTYSIQNDYQIGIKLANSSINILIDIEFKKDFNNIGINYENKINDIYEELNDCKIRRINMFFENFSTDCTQDIIPEPEIDMTDIKNITHPKKFFRSDIIIIHTDFKFNVDRDFTIRKKWTIFPIFPNKTIKNKSFDLLNNPTVNTYNLVIKSNTLDYGLYLFKLHVELEVNLVNKMTRFEKSIETHVQVLPGGIALFSLENGLEFVRIGTEQGLTFNTIKYAYDMDFIIKIHDLEYVNFYCFKMDIKHLNDQFSITDKRFDQNLNHVVASIFMAVNLDLCSLLMCRISGFCKRFNKYFRINAANQLVIESKCVNGCQNAKKIDYRYRIFYKLDSQWKNMDNISISKYTKGYETTELTLFDTLFDSFEHIDFWRINFDITIFNEYNQTVTGSTVINLRVNHKPFNGKCQIDCRNGTAYYTVFKIECLDWLDSDGYITRYEYFVKLGNDSRIINYNDNGVLITTLPPGLINDSYNLNILIQIIDDSGAITIFEIPDCVTVVEDSEILRNITLQMADNLTRNKTIVQFKTLSIPEASQKIIIFSSAIKNLDITINRSDLELIKTNLIQILINLDINDLSDIKIITMVYGLITENNAYASYSIELIQKLKYLSISLYNYSETSNLNYLKQASDKIIESIGNLFRHCHSKKCFQLFNSMLKILNDLLKTISKHLSISQRTEVLTSNMHYKSLRLLSAELDQQEIFLSDGQLKLTNNHNNQLTTILQSFSIPNILNGINGEQLNLDNSSLVSLSYHSDTSEEIKINNADFRIKIKRNVKNEPEFIQYNISNDTDPTIKVIIYKINLQNSNSSIIFQIKPENKSQSFLVMVKFNQNPSLTFRLYDMMFSLCSDMLINDTFYQIFINSSTVKSYLVNDHVGFSISLIDDPELFDTYCVKKFTNFPDILKVNIFNLSIFSVRIYSLGCYYLEQSGEWSSNGMDVAGPNFEYTDCYSSHLTVFAGGFIVLPSEIDFESVFANSSFEKNITIYITVIVLAVLYIIAAIICIYVDRKDSDEVVVNYVGDSSKNPEYFYEVLIFTGCRKNAGTDSKVFINLYGQNGESQMKKLEGRHSNRKTFKRGGVDCFLLGLENNLGALELCRIYQDNSGRTDAASSWYLKYVIVSDLKTNEKYHFICEKWLDISNGQIDQRIPVSGEEKLKNLAYLLKRQTKDKISDEHLWFSLITKPRLSNFSRIDRLTCCFVLLFTTMLTNILYYEVDKSTKSGGIELGPFRLTAEQIGIGIISNLMIIPPSYIIIQLFRRSRRRGNKSTKADYLSKMKIHDNQKKTESFKFLKTTFPWWTKIIAYLLSLAICIVSIFFIVVKGISFGNEKVTKWLTSFVVSILTSFFLTQPFQVALITTFVVFIVRKIDNLTNFVYIVPEIDSSESPTHEFTNLEDELRIIKYEMESVYTINREKLKKKIIYHRKAKLAIREVISYFIFILILYLMIYENKNKNSFNYQNHLSNVFGIKRDNFSKIERVSSFWDWMRTDFLKSFDQNESNILNDKVSLLIGYPLLRQLRVESRPCKFLIEKRECFSDFGLLNREKRDFAPRWIHLSKSIVLYNLSNSDVFDSFKYTHSRELEAYPIVGINSVYFGGGYVYKMNLNKKNFTILSKDLNQLEKLKWIDKKTRAVVLEFSLYNPNLNLFSYNTILFEFLLTGNLVKSVRFEPIIVFKEQSLQILINVICFLYFCFIIFFMVKEVLLIVKQKLNYLKKFWIYAEWSIFVFSWTVFFIYVYRLYATGKFLNSRKEFNMSDQLIKLQALSYWNNVLEMCLGILSFLGTMKFLKVLRYNRNIKYFSITMRISMKKLFFFTLIFLIYWTAFVQMFYLILMDKSKYFSSIISSYETTFLMMLNKLPNDVIKGNVNFLGNLLIIIFYGFVVLVLLNIIISIIIDSFSMVRLIGAMDGEEDSYLLVYIKDKIEDFILMLR</sequence>
<dbReference type="InterPro" id="IPR051223">
    <property type="entry name" value="Polycystin"/>
</dbReference>
<feature type="disulfide bond" evidence="8">
    <location>
        <begin position="2012"/>
        <end position="2021"/>
    </location>
</feature>
<dbReference type="GO" id="GO:0050982">
    <property type="term" value="P:detection of mechanical stimulus"/>
    <property type="evidence" value="ECO:0007669"/>
    <property type="project" value="TreeGrafter"/>
</dbReference>
<evidence type="ECO:0000256" key="2">
    <source>
        <dbReference type="ARBA" id="ARBA00007200"/>
    </source>
</evidence>
<accession>A0A3M7Q3M5</accession>
<dbReference type="PRINTS" id="PR01433">
    <property type="entry name" value="POLYCYSTIN2"/>
</dbReference>
<dbReference type="Proteomes" id="UP000276133">
    <property type="component" value="Unassembled WGS sequence"/>
</dbReference>
<feature type="transmembrane region" description="Helical" evidence="10">
    <location>
        <begin position="2202"/>
        <end position="2223"/>
    </location>
</feature>
<dbReference type="GO" id="GO:0005509">
    <property type="term" value="F:calcium ion binding"/>
    <property type="evidence" value="ECO:0007669"/>
    <property type="project" value="InterPro"/>
</dbReference>
<evidence type="ECO:0000256" key="7">
    <source>
        <dbReference type="ARBA" id="ARBA00023180"/>
    </source>
</evidence>
<dbReference type="SMART" id="SM00308">
    <property type="entry name" value="LH2"/>
    <property type="match status" value="1"/>
</dbReference>
<dbReference type="Pfam" id="PF08016">
    <property type="entry name" value="PKD_channel"/>
    <property type="match status" value="1"/>
</dbReference>
<feature type="transmembrane region" description="Helical" evidence="10">
    <location>
        <begin position="1723"/>
        <end position="1745"/>
    </location>
</feature>
<dbReference type="Pfam" id="PF20519">
    <property type="entry name" value="Polycystin_dom"/>
    <property type="match status" value="1"/>
</dbReference>
<name>A0A3M7Q3M5_BRAPC</name>
<dbReference type="InterPro" id="IPR036392">
    <property type="entry name" value="PLAT/LH2_dom_sf"/>
</dbReference>
<keyword evidence="4" id="KW-0732">Signal</keyword>
<dbReference type="STRING" id="10195.A0A3M7Q3M5"/>
<comment type="subcellular location">
    <subcellularLocation>
        <location evidence="1">Membrane</location>
        <topology evidence="1">Multi-pass membrane protein</topology>
    </subcellularLocation>
</comment>
<feature type="transmembrane region" description="Helical" evidence="10">
    <location>
        <begin position="1789"/>
        <end position="1813"/>
    </location>
</feature>
<dbReference type="OrthoDB" id="444119at2759"/>
<evidence type="ECO:0000256" key="3">
    <source>
        <dbReference type="ARBA" id="ARBA00022692"/>
    </source>
</evidence>
<evidence type="ECO:0000256" key="4">
    <source>
        <dbReference type="ARBA" id="ARBA00022729"/>
    </source>
</evidence>
<reference evidence="12 13" key="1">
    <citation type="journal article" date="2018" name="Sci. Rep.">
        <title>Genomic signatures of local adaptation to the degree of environmental predictability in rotifers.</title>
        <authorList>
            <person name="Franch-Gras L."/>
            <person name="Hahn C."/>
            <person name="Garcia-Roger E.M."/>
            <person name="Carmona M.J."/>
            <person name="Serra M."/>
            <person name="Gomez A."/>
        </authorList>
    </citation>
    <scope>NUCLEOTIDE SEQUENCE [LARGE SCALE GENOMIC DNA]</scope>
    <source>
        <strain evidence="12">HYR1</strain>
    </source>
</reference>
<feature type="transmembrane region" description="Helical" evidence="10">
    <location>
        <begin position="2355"/>
        <end position="2380"/>
    </location>
</feature>
<protein>
    <submittedName>
        <fullName evidence="12">Polycystic kidney disease 1-like 2</fullName>
    </submittedName>
</protein>
<dbReference type="InterPro" id="IPR046791">
    <property type="entry name" value="Polycystin_dom"/>
</dbReference>
<dbReference type="GO" id="GO:0005262">
    <property type="term" value="F:calcium channel activity"/>
    <property type="evidence" value="ECO:0007669"/>
    <property type="project" value="TreeGrafter"/>
</dbReference>
<dbReference type="GO" id="GO:0016020">
    <property type="term" value="C:membrane"/>
    <property type="evidence" value="ECO:0007669"/>
    <property type="project" value="UniProtKB-SubCell"/>
</dbReference>
<dbReference type="EMBL" id="REGN01007599">
    <property type="protein sequence ID" value="RNA05799.1"/>
    <property type="molecule type" value="Genomic_DNA"/>
</dbReference>
<keyword evidence="5 10" id="KW-1133">Transmembrane helix</keyword>
<feature type="transmembrane region" description="Helical" evidence="10">
    <location>
        <begin position="1683"/>
        <end position="1703"/>
    </location>
</feature>
<keyword evidence="13" id="KW-1185">Reference proteome</keyword>
<evidence type="ECO:0000256" key="6">
    <source>
        <dbReference type="ARBA" id="ARBA00023136"/>
    </source>
</evidence>
<keyword evidence="6 10" id="KW-0472">Membrane</keyword>
<dbReference type="InterPro" id="IPR002859">
    <property type="entry name" value="PKD/REJ-like"/>
</dbReference>
<feature type="transmembrane region" description="Helical" evidence="10">
    <location>
        <begin position="2167"/>
        <end position="2190"/>
    </location>
</feature>
<evidence type="ECO:0000313" key="13">
    <source>
        <dbReference type="Proteomes" id="UP000276133"/>
    </source>
</evidence>
<dbReference type="SUPFAM" id="SSF49723">
    <property type="entry name" value="Lipase/lipooxygenase domain (PLAT/LH2 domain)"/>
    <property type="match status" value="1"/>
</dbReference>
<evidence type="ECO:0000256" key="5">
    <source>
        <dbReference type="ARBA" id="ARBA00022989"/>
    </source>
</evidence>
<dbReference type="PROSITE" id="PS50095">
    <property type="entry name" value="PLAT"/>
    <property type="match status" value="1"/>
</dbReference>
<keyword evidence="3 10" id="KW-0812">Transmembrane</keyword>
<comment type="caution">
    <text evidence="9">Lacks conserved residue(s) required for the propagation of feature annotation.</text>
</comment>
<dbReference type="Gene3D" id="2.40.180.10">
    <property type="entry name" value="Catalase core domain"/>
    <property type="match status" value="1"/>
</dbReference>
<comment type="caution">
    <text evidence="12">The sequence shown here is derived from an EMBL/GenBank/DDBJ whole genome shotgun (WGS) entry which is preliminary data.</text>
</comment>
<feature type="domain" description="PLAT" evidence="11">
    <location>
        <begin position="1517"/>
        <end position="1639"/>
    </location>
</feature>
<evidence type="ECO:0000256" key="8">
    <source>
        <dbReference type="PIRSR" id="PIRSR603915-2"/>
    </source>
</evidence>
<gene>
    <name evidence="12" type="ORF">BpHYR1_046194</name>
</gene>
<dbReference type="PANTHER" id="PTHR10877:SF150">
    <property type="entry name" value="REJ DOMAIN-CONTAINING PROTEIN"/>
    <property type="match status" value="1"/>
</dbReference>
<dbReference type="InterPro" id="IPR001024">
    <property type="entry name" value="PLAT/LH2_dom"/>
</dbReference>
<dbReference type="Pfam" id="PF01477">
    <property type="entry name" value="PLAT"/>
    <property type="match status" value="1"/>
</dbReference>
<dbReference type="InterPro" id="IPR003915">
    <property type="entry name" value="PKD_2"/>
</dbReference>
<evidence type="ECO:0000256" key="1">
    <source>
        <dbReference type="ARBA" id="ARBA00004141"/>
    </source>
</evidence>
<organism evidence="12 13">
    <name type="scientific">Brachionus plicatilis</name>
    <name type="common">Marine rotifer</name>
    <name type="synonym">Brachionus muelleri</name>
    <dbReference type="NCBI Taxonomy" id="10195"/>
    <lineage>
        <taxon>Eukaryota</taxon>
        <taxon>Metazoa</taxon>
        <taxon>Spiralia</taxon>
        <taxon>Gnathifera</taxon>
        <taxon>Rotifera</taxon>
        <taxon>Eurotatoria</taxon>
        <taxon>Monogononta</taxon>
        <taxon>Pseudotrocha</taxon>
        <taxon>Ploima</taxon>
        <taxon>Brachionidae</taxon>
        <taxon>Brachionus</taxon>
    </lineage>
</organism>
<feature type="transmembrane region" description="Helical" evidence="10">
    <location>
        <begin position="1825"/>
        <end position="1852"/>
    </location>
</feature>
<evidence type="ECO:0000256" key="9">
    <source>
        <dbReference type="PROSITE-ProRule" id="PRU00152"/>
    </source>
</evidence>
<comment type="similarity">
    <text evidence="2">Belongs to the polycystin family.</text>
</comment>
<dbReference type="InterPro" id="IPR013122">
    <property type="entry name" value="PKD1_2_channel"/>
</dbReference>
<feature type="transmembrane region" description="Helical" evidence="10">
    <location>
        <begin position="1472"/>
        <end position="1495"/>
    </location>
</feature>
<dbReference type="Pfam" id="PF02010">
    <property type="entry name" value="REJ"/>
    <property type="match status" value="1"/>
</dbReference>
<evidence type="ECO:0000256" key="10">
    <source>
        <dbReference type="SAM" id="Phobius"/>
    </source>
</evidence>
<proteinExistence type="inferred from homology"/>
<feature type="transmembrane region" description="Helical" evidence="10">
    <location>
        <begin position="1915"/>
        <end position="1934"/>
    </location>
</feature>
<evidence type="ECO:0000259" key="11">
    <source>
        <dbReference type="PROSITE" id="PS50095"/>
    </source>
</evidence>
<feature type="transmembrane region" description="Helical" evidence="10">
    <location>
        <begin position="2296"/>
        <end position="2318"/>
    </location>
</feature>
<evidence type="ECO:0000313" key="12">
    <source>
        <dbReference type="EMBL" id="RNA05799.1"/>
    </source>
</evidence>